<evidence type="ECO:0000313" key="2">
    <source>
        <dbReference type="EMBL" id="VVC39880.1"/>
    </source>
</evidence>
<dbReference type="PROSITE" id="PS50206">
    <property type="entry name" value="RHODANESE_3"/>
    <property type="match status" value="1"/>
</dbReference>
<evidence type="ECO:0000259" key="1">
    <source>
        <dbReference type="PROSITE" id="PS50206"/>
    </source>
</evidence>
<organism evidence="2 3">
    <name type="scientific">Cinara cedri</name>
    <dbReference type="NCBI Taxonomy" id="506608"/>
    <lineage>
        <taxon>Eukaryota</taxon>
        <taxon>Metazoa</taxon>
        <taxon>Ecdysozoa</taxon>
        <taxon>Arthropoda</taxon>
        <taxon>Hexapoda</taxon>
        <taxon>Insecta</taxon>
        <taxon>Pterygota</taxon>
        <taxon>Neoptera</taxon>
        <taxon>Paraneoptera</taxon>
        <taxon>Hemiptera</taxon>
        <taxon>Sternorrhyncha</taxon>
        <taxon>Aphidomorpha</taxon>
        <taxon>Aphidoidea</taxon>
        <taxon>Aphididae</taxon>
        <taxon>Lachninae</taxon>
        <taxon>Cinara</taxon>
    </lineage>
</organism>
<gene>
    <name evidence="2" type="ORF">CINCED_3A025514</name>
</gene>
<dbReference type="GO" id="GO:0004792">
    <property type="term" value="F:thiosulfate-cyanide sulfurtransferase activity"/>
    <property type="evidence" value="ECO:0007669"/>
    <property type="project" value="TreeGrafter"/>
</dbReference>
<keyword evidence="3" id="KW-1185">Reference proteome</keyword>
<dbReference type="InterPro" id="IPR036873">
    <property type="entry name" value="Rhodanese-like_dom_sf"/>
</dbReference>
<dbReference type="SMART" id="SM00450">
    <property type="entry name" value="RHOD"/>
    <property type="match status" value="1"/>
</dbReference>
<accession>A0A5E4N7F5</accession>
<dbReference type="Proteomes" id="UP000325440">
    <property type="component" value="Unassembled WGS sequence"/>
</dbReference>
<dbReference type="Pfam" id="PF00581">
    <property type="entry name" value="Rhodanese"/>
    <property type="match status" value="1"/>
</dbReference>
<name>A0A5E4N7F5_9HEMI</name>
<proteinExistence type="predicted"/>
<reference evidence="2 3" key="1">
    <citation type="submission" date="2019-08" db="EMBL/GenBank/DDBJ databases">
        <authorList>
            <person name="Alioto T."/>
            <person name="Alioto T."/>
            <person name="Gomez Garrido J."/>
        </authorList>
    </citation>
    <scope>NUCLEOTIDE SEQUENCE [LARGE SCALE GENOMIC DNA]</scope>
</reference>
<evidence type="ECO:0000313" key="3">
    <source>
        <dbReference type="Proteomes" id="UP000325440"/>
    </source>
</evidence>
<sequence>MEVIEKLMLDKIVIKMKRFKMNEIQQLFKILHFNLEWNQIVSMVADCRLRLSVGNIVCVINEYLKSKQMLIEETYHKVLLVDAIYHQSNQWWTVSIDKVNKRLLDKEIIRNNIQSMLDKINIKGICYVMKYGDLFWVLINISENAKKKRTSVKLGIPHLFTIAPGNVFHVFHRPQNIDNRLLKIVIKSVGANKFKSYPLTGKNVQSMIHFLGDKDKEKENVQELSNNFKEEDVKAYVQKLFGTKRRILNQFTINVESFLPVYSNTSSSSNNNSVGKVNKSKIELKAESIIDGVKDMILAGILTPPYPDWVTKLPALGRTKSDQLCQLIKQNRSFVSTSPPSITIIDYHRFKKFLDQNEALIIDVRTKEELAATGILPNSHNIPIDELSTAFKLTPKDFLNKYNFPKPDTNINIIFSCAKGIRSSNACKVLAELGYTNLFNYMEGWYGWESRHK</sequence>
<dbReference type="Gene3D" id="3.40.250.10">
    <property type="entry name" value="Rhodanese-like domain"/>
    <property type="match status" value="1"/>
</dbReference>
<dbReference type="PANTHER" id="PTHR44086:SF10">
    <property type="entry name" value="THIOSULFATE SULFURTRANSFERASE_RHODANESE-LIKE DOMAIN-CONTAINING PROTEIN 3"/>
    <property type="match status" value="1"/>
</dbReference>
<dbReference type="PANTHER" id="PTHR44086">
    <property type="entry name" value="THIOSULFATE SULFURTRANSFERASE RDL2, MITOCHONDRIAL-RELATED"/>
    <property type="match status" value="1"/>
</dbReference>
<dbReference type="AlphaFoldDB" id="A0A5E4N7F5"/>
<dbReference type="InterPro" id="IPR001763">
    <property type="entry name" value="Rhodanese-like_dom"/>
</dbReference>
<dbReference type="GO" id="GO:0005739">
    <property type="term" value="C:mitochondrion"/>
    <property type="evidence" value="ECO:0007669"/>
    <property type="project" value="TreeGrafter"/>
</dbReference>
<feature type="domain" description="Rhodanese" evidence="1">
    <location>
        <begin position="355"/>
        <end position="450"/>
    </location>
</feature>
<dbReference type="SUPFAM" id="SSF52821">
    <property type="entry name" value="Rhodanese/Cell cycle control phosphatase"/>
    <property type="match status" value="1"/>
</dbReference>
<protein>
    <submittedName>
        <fullName evidence="2">Rhodanese-like domain</fullName>
    </submittedName>
</protein>
<dbReference type="EMBL" id="CABPRJ010001898">
    <property type="protein sequence ID" value="VVC39880.1"/>
    <property type="molecule type" value="Genomic_DNA"/>
</dbReference>